<dbReference type="InterPro" id="IPR038005">
    <property type="entry name" value="RX-like_CC"/>
</dbReference>
<evidence type="ECO:0000256" key="5">
    <source>
        <dbReference type="ARBA" id="ARBA00022490"/>
    </source>
</evidence>
<dbReference type="InterPro" id="IPR042197">
    <property type="entry name" value="Apaf_helical"/>
</dbReference>
<organism evidence="17 18">
    <name type="scientific">Cinchona calisaya</name>
    <dbReference type="NCBI Taxonomy" id="153742"/>
    <lineage>
        <taxon>Eukaryota</taxon>
        <taxon>Viridiplantae</taxon>
        <taxon>Streptophyta</taxon>
        <taxon>Embryophyta</taxon>
        <taxon>Tracheophyta</taxon>
        <taxon>Spermatophyta</taxon>
        <taxon>Magnoliopsida</taxon>
        <taxon>eudicotyledons</taxon>
        <taxon>Gunneridae</taxon>
        <taxon>Pentapetalae</taxon>
        <taxon>asterids</taxon>
        <taxon>lamiids</taxon>
        <taxon>Gentianales</taxon>
        <taxon>Rubiaceae</taxon>
        <taxon>Cinchonoideae</taxon>
        <taxon>Cinchoneae</taxon>
        <taxon>Cinchona</taxon>
    </lineage>
</organism>
<evidence type="ECO:0000256" key="8">
    <source>
        <dbReference type="ARBA" id="ARBA00022737"/>
    </source>
</evidence>
<dbReference type="Gene3D" id="1.20.5.4130">
    <property type="match status" value="1"/>
</dbReference>
<dbReference type="PANTHER" id="PTHR23155">
    <property type="entry name" value="DISEASE RESISTANCE PROTEIN RP"/>
    <property type="match status" value="1"/>
</dbReference>
<dbReference type="GO" id="GO:0016020">
    <property type="term" value="C:membrane"/>
    <property type="evidence" value="ECO:0007669"/>
    <property type="project" value="UniProtKB-SubCell"/>
</dbReference>
<dbReference type="Gene3D" id="3.80.10.10">
    <property type="entry name" value="Ribonuclease Inhibitor"/>
    <property type="match status" value="1"/>
</dbReference>
<reference evidence="17 18" key="1">
    <citation type="submission" date="2024-11" db="EMBL/GenBank/DDBJ databases">
        <title>A near-complete genome assembly of Cinchona calisaya.</title>
        <authorList>
            <person name="Lian D.C."/>
            <person name="Zhao X.W."/>
            <person name="Wei L."/>
        </authorList>
    </citation>
    <scope>NUCLEOTIDE SEQUENCE [LARGE SCALE GENOMIC DNA]</scope>
    <source>
        <tissue evidence="17">Nenye</tissue>
    </source>
</reference>
<evidence type="ECO:0000256" key="9">
    <source>
        <dbReference type="ARBA" id="ARBA00022741"/>
    </source>
</evidence>
<dbReference type="Pfam" id="PF00931">
    <property type="entry name" value="NB-ARC"/>
    <property type="match status" value="1"/>
</dbReference>
<dbReference type="InterPro" id="IPR058922">
    <property type="entry name" value="WHD_DRP"/>
</dbReference>
<evidence type="ECO:0000259" key="15">
    <source>
        <dbReference type="Pfam" id="PF18052"/>
    </source>
</evidence>
<keyword evidence="6" id="KW-0433">Leucine-rich repeat</keyword>
<proteinExistence type="inferred from homology"/>
<dbReference type="PRINTS" id="PR00364">
    <property type="entry name" value="DISEASERSIST"/>
</dbReference>
<dbReference type="Pfam" id="PF12061">
    <property type="entry name" value="NB-LRR"/>
    <property type="match status" value="1"/>
</dbReference>
<keyword evidence="5" id="KW-0963">Cytoplasm</keyword>
<evidence type="ECO:0008006" key="19">
    <source>
        <dbReference type="Google" id="ProtNLM"/>
    </source>
</evidence>
<dbReference type="InterPro" id="IPR044974">
    <property type="entry name" value="Disease_R_plants"/>
</dbReference>
<dbReference type="Gene3D" id="1.10.10.10">
    <property type="entry name" value="Winged helix-like DNA-binding domain superfamily/Winged helix DNA-binding domain"/>
    <property type="match status" value="1"/>
</dbReference>
<dbReference type="InterPro" id="IPR002182">
    <property type="entry name" value="NB-ARC"/>
</dbReference>
<dbReference type="InterPro" id="IPR032675">
    <property type="entry name" value="LRR_dom_sf"/>
</dbReference>
<dbReference type="PANTHER" id="PTHR23155:SF1152">
    <property type="entry name" value="AAA+ ATPASE DOMAIN-CONTAINING PROTEIN"/>
    <property type="match status" value="1"/>
</dbReference>
<keyword evidence="12" id="KW-0175">Coiled coil</keyword>
<dbReference type="GO" id="GO:0009626">
    <property type="term" value="P:plant-type hypersensitive response"/>
    <property type="evidence" value="ECO:0007669"/>
    <property type="project" value="UniProtKB-KW"/>
</dbReference>
<dbReference type="SUPFAM" id="SSF52540">
    <property type="entry name" value="P-loop containing nucleoside triphosphate hydrolases"/>
    <property type="match status" value="1"/>
</dbReference>
<dbReference type="InterPro" id="IPR036388">
    <property type="entry name" value="WH-like_DNA-bd_sf"/>
</dbReference>
<dbReference type="FunFam" id="1.10.10.10:FF:000322">
    <property type="entry name" value="Probable disease resistance protein At1g63360"/>
    <property type="match status" value="1"/>
</dbReference>
<dbReference type="EMBL" id="JBJUIK010000005">
    <property type="protein sequence ID" value="KAL3527941.1"/>
    <property type="molecule type" value="Genomic_DNA"/>
</dbReference>
<dbReference type="InterPro" id="IPR041118">
    <property type="entry name" value="Rx_N"/>
</dbReference>
<evidence type="ECO:0000256" key="6">
    <source>
        <dbReference type="ARBA" id="ARBA00022614"/>
    </source>
</evidence>
<dbReference type="Pfam" id="PF18052">
    <property type="entry name" value="Rx_N"/>
    <property type="match status" value="1"/>
</dbReference>
<accession>A0ABD3A834</accession>
<dbReference type="Proteomes" id="UP001630127">
    <property type="component" value="Unassembled WGS sequence"/>
</dbReference>
<dbReference type="InterPro" id="IPR021929">
    <property type="entry name" value="R1A-like_N"/>
</dbReference>
<evidence type="ECO:0000256" key="11">
    <source>
        <dbReference type="ARBA" id="ARBA00022840"/>
    </source>
</evidence>
<evidence type="ECO:0000256" key="2">
    <source>
        <dbReference type="ARBA" id="ARBA00004170"/>
    </source>
</evidence>
<dbReference type="InterPro" id="IPR027417">
    <property type="entry name" value="P-loop_NTPase"/>
</dbReference>
<evidence type="ECO:0000259" key="16">
    <source>
        <dbReference type="Pfam" id="PF23559"/>
    </source>
</evidence>
<dbReference type="SUPFAM" id="SSF52058">
    <property type="entry name" value="L domain-like"/>
    <property type="match status" value="1"/>
</dbReference>
<dbReference type="Gene3D" id="3.40.50.300">
    <property type="entry name" value="P-loop containing nucleotide triphosphate hydrolases"/>
    <property type="match status" value="1"/>
</dbReference>
<evidence type="ECO:0000256" key="7">
    <source>
        <dbReference type="ARBA" id="ARBA00022667"/>
    </source>
</evidence>
<dbReference type="Gene3D" id="1.10.8.430">
    <property type="entry name" value="Helical domain of apoptotic protease-activating factors"/>
    <property type="match status" value="1"/>
</dbReference>
<evidence type="ECO:0000256" key="1">
    <source>
        <dbReference type="ARBA" id="ARBA00002074"/>
    </source>
</evidence>
<feature type="domain" description="Disease resistance protein winged helix" evidence="16">
    <location>
        <begin position="828"/>
        <end position="897"/>
    </location>
</feature>
<comment type="similarity">
    <text evidence="4">Belongs to the disease resistance NB-LRR family.</text>
</comment>
<dbReference type="CDD" id="cd14798">
    <property type="entry name" value="RX-CC_like"/>
    <property type="match status" value="1"/>
</dbReference>
<evidence type="ECO:0000256" key="4">
    <source>
        <dbReference type="ARBA" id="ARBA00008894"/>
    </source>
</evidence>
<protein>
    <recommendedName>
        <fullName evidence="19">Late blight resistance protein homolog R1A-3</fullName>
    </recommendedName>
</protein>
<keyword evidence="10" id="KW-0611">Plant defense</keyword>
<keyword evidence="7" id="KW-0381">Hypersensitive response</keyword>
<evidence type="ECO:0000256" key="3">
    <source>
        <dbReference type="ARBA" id="ARBA00004496"/>
    </source>
</evidence>
<dbReference type="Pfam" id="PF23559">
    <property type="entry name" value="WHD_DRP"/>
    <property type="match status" value="1"/>
</dbReference>
<feature type="domain" description="NB-ARC" evidence="13">
    <location>
        <begin position="575"/>
        <end position="746"/>
    </location>
</feature>
<keyword evidence="11" id="KW-0067">ATP-binding</keyword>
<feature type="domain" description="Late blight resistance protein R1A-like N-terminal" evidence="14">
    <location>
        <begin position="149"/>
        <end position="387"/>
    </location>
</feature>
<dbReference type="AlphaFoldDB" id="A0ABD3A834"/>
<evidence type="ECO:0000256" key="12">
    <source>
        <dbReference type="ARBA" id="ARBA00023054"/>
    </source>
</evidence>
<comment type="function">
    <text evidence="1">Confers resistance to late blight (Phytophthora infestans) races carrying the avirulence gene Avr1. Resistance proteins guard the plant against pathogens that contain an appropriate avirulence protein via an indirect interaction with this avirulence protein. That triggers a defense system including the hypersensitive response, which restricts the pathogen growth.</text>
</comment>
<gene>
    <name evidence="17" type="ORF">ACH5RR_012597</name>
</gene>
<comment type="caution">
    <text evidence="17">The sequence shown here is derived from an EMBL/GenBank/DDBJ whole genome shotgun (WGS) entry which is preliminary data.</text>
</comment>
<keyword evidence="8" id="KW-0677">Repeat</keyword>
<evidence type="ECO:0000259" key="13">
    <source>
        <dbReference type="Pfam" id="PF00931"/>
    </source>
</evidence>
<name>A0ABD3A834_9GENT</name>
<dbReference type="FunFam" id="3.40.50.300:FF:001091">
    <property type="entry name" value="Probable disease resistance protein At1g61300"/>
    <property type="match status" value="1"/>
</dbReference>
<evidence type="ECO:0000256" key="10">
    <source>
        <dbReference type="ARBA" id="ARBA00022821"/>
    </source>
</evidence>
<keyword evidence="18" id="KW-1185">Reference proteome</keyword>
<comment type="subcellular location">
    <subcellularLocation>
        <location evidence="3">Cytoplasm</location>
    </subcellularLocation>
    <subcellularLocation>
        <location evidence="2">Membrane</location>
        <topology evidence="2">Peripheral membrane protein</topology>
    </subcellularLocation>
</comment>
<sequence>MGSCTSKPKVLDGYDGVAHDPAPHDAAAREMPFSGDIGTCFDFALDYLDSLLKEMEVNGEKCLQHEYLFTRPRRQEGCYDIKCLKLEIRLLRTFVLCARNCGSLGCNISFSIQNEVSRIPRDIHSAYTTSGLLGAGREIRRFRENIMFYRTAIKKWYTILSAVQYSLADHNPRRLMDFIDSLIETLVVKNWSYWPFDEALSGLIETLKENLIFLKTLISFVTIQGFEHRQLIDLLIHVQNVAIKAAGLIYTCWFDRYYREERSRMQFGISRLLQNVKLVNVDHQVRETYIQVLTASKSSPDILHWHIVAADFVDALLGNLVELKEFYTCFTLSIKDHIRKLHEGLRFLRILLLDQMKFNLLNDQMKDLVRVVVCDSGILLCSLLVNDIKQGFSKEIDIEIFHLLKVLEFVMAEAAQIYPRTSPSLCFPKTNELGSVDFFLENLKELSSREADSIALPKDQILRVHEDLVSLRSFLHDIAEQRNQNDKLQDLWSRVMEVAYKAEFVIDSILVDDKPDCSRMSLDTITEEIKFLKTEVDSTRLEYDSQAQRVTKTFIHMPSQGTSSALNEVLVGLDEEVKTIVDRLTRGSKQLDVVSIVGMPGLGKTTLANNVYNNAFMCHFHSRAWCTVSQVYSKCSLLLQILVNIAVFKNRDQYLKMDENDLVEKLYKCLKGKRYLIVLDDVWDVDAWNLLKVSFPNDENGSRILFTSRFHTLCSLFKFECKPHHLRLLTDEESWELLQKKLFGKECCPPQLSVVGMQIARNCKGLPLTVVLVAGVLANTEQDCWEEVANSLSPSTVIGTEHCMKTLELSYRYLPDYLKSCLLYFGAFQEDQDIPVRRLLRLWISEGFVRKTLAKSLEDVADEYLMALVDRSLVMVTQQRSIGGVKSCRVRDLLHEFCLEKSKEENFLQILNGYNELFTSTRPYNPHRLCYYSVTEEELMHSRLFFPHLRCLLFFHDTKFVFGRQNEYSFIFRIFKLLRVLDFGEVDLGQNFPWEVELLVHLRYLAIQCYLPSIPSGIAKLSSLETFVIVGNGNKFALPNTIWNMKKLRHLCCRRGFCFPANNFEVSPDLYHLDTCTLAIDHSFRSWQMVLRKLPNIRRLKCVGSFIRESSDNLMLDSLSRLESLHVVGLRGFDFPFPLNLKKLTLSYYNQPWSQISTIGKLPNLEVLKLLSDAFVGETWEMKEGEFSNLRVLKLKFLDIVRWTASCDIFPNLQKLVLYQCWKLEVIPSALEDIPNIEMIELKWCSWSAENSVKQIQEKQMEMGNEDLKIVIH</sequence>
<dbReference type="GO" id="GO:0051607">
    <property type="term" value="P:defense response to virus"/>
    <property type="evidence" value="ECO:0007669"/>
    <property type="project" value="UniProtKB-ARBA"/>
</dbReference>
<feature type="domain" description="Disease resistance N-terminal" evidence="15">
    <location>
        <begin position="436"/>
        <end position="513"/>
    </location>
</feature>
<evidence type="ECO:0000313" key="17">
    <source>
        <dbReference type="EMBL" id="KAL3527941.1"/>
    </source>
</evidence>
<dbReference type="GO" id="GO:0005737">
    <property type="term" value="C:cytoplasm"/>
    <property type="evidence" value="ECO:0007669"/>
    <property type="project" value="UniProtKB-SubCell"/>
</dbReference>
<keyword evidence="9" id="KW-0547">Nucleotide-binding</keyword>
<dbReference type="GO" id="GO:0005524">
    <property type="term" value="F:ATP binding"/>
    <property type="evidence" value="ECO:0007669"/>
    <property type="project" value="UniProtKB-KW"/>
</dbReference>
<evidence type="ECO:0000313" key="18">
    <source>
        <dbReference type="Proteomes" id="UP001630127"/>
    </source>
</evidence>
<evidence type="ECO:0000259" key="14">
    <source>
        <dbReference type="Pfam" id="PF12061"/>
    </source>
</evidence>